<dbReference type="UniPathway" id="UPA00070"/>
<organism evidence="16 17">
    <name type="scientific">Candidatus Desantisbacteria bacterium CG_4_10_14_0_8_um_filter_39_17</name>
    <dbReference type="NCBI Taxonomy" id="1974542"/>
    <lineage>
        <taxon>Bacteria</taxon>
        <taxon>Candidatus Desantisiibacteriota</taxon>
    </lineage>
</organism>
<evidence type="ECO:0000256" key="4">
    <source>
        <dbReference type="ARBA" id="ARBA00022723"/>
    </source>
</evidence>
<dbReference type="GO" id="GO:0004159">
    <property type="term" value="F:dihydropyrimidine dehydrogenase (NAD+) activity"/>
    <property type="evidence" value="ECO:0007669"/>
    <property type="project" value="UniProtKB-EC"/>
</dbReference>
<evidence type="ECO:0000313" key="16">
    <source>
        <dbReference type="EMBL" id="PIZ17275.1"/>
    </source>
</evidence>
<dbReference type="PROSITE" id="PS51379">
    <property type="entry name" value="4FE4S_FER_2"/>
    <property type="match status" value="1"/>
</dbReference>
<comment type="similarity">
    <text evidence="3">Belongs to the dihydropyrimidine dehydrogenase family.</text>
</comment>
<dbReference type="PROSITE" id="PS00198">
    <property type="entry name" value="4FE4S_FER_1"/>
    <property type="match status" value="1"/>
</dbReference>
<evidence type="ECO:0000256" key="12">
    <source>
        <dbReference type="ARBA" id="ARBA00049578"/>
    </source>
</evidence>
<dbReference type="SUPFAM" id="SSF54862">
    <property type="entry name" value="4Fe-4S ferredoxins"/>
    <property type="match status" value="1"/>
</dbReference>
<dbReference type="GO" id="GO:0046872">
    <property type="term" value="F:metal ion binding"/>
    <property type="evidence" value="ECO:0007669"/>
    <property type="project" value="UniProtKB-KW"/>
</dbReference>
<dbReference type="EC" id="1.3.1.1" evidence="14"/>
<dbReference type="Pfam" id="PF00037">
    <property type="entry name" value="Fer4"/>
    <property type="match status" value="1"/>
</dbReference>
<dbReference type="Gene3D" id="3.30.70.20">
    <property type="match status" value="1"/>
</dbReference>
<feature type="domain" description="4Fe-4S ferredoxin-type" evidence="15">
    <location>
        <begin position="369"/>
        <end position="398"/>
    </location>
</feature>
<dbReference type="GO" id="GO:0005737">
    <property type="term" value="C:cytoplasm"/>
    <property type="evidence" value="ECO:0007669"/>
    <property type="project" value="InterPro"/>
</dbReference>
<comment type="cofactor">
    <cofactor evidence="1">
        <name>FMN</name>
        <dbReference type="ChEBI" id="CHEBI:58210"/>
    </cofactor>
</comment>
<keyword evidence="4" id="KW-0479">Metal-binding</keyword>
<dbReference type="Gene3D" id="3.20.20.70">
    <property type="entry name" value="Aldolase class I"/>
    <property type="match status" value="1"/>
</dbReference>
<protein>
    <recommendedName>
        <fullName evidence="14">dihydrouracil dehydrogenase (NAD(+))</fullName>
        <ecNumber evidence="14">1.3.1.1</ecNumber>
    </recommendedName>
    <alternativeName>
        <fullName evidence="9">Dihydrothymine dehydrogenase</fullName>
    </alternativeName>
    <alternativeName>
        <fullName evidence="8">Dihydrouracil dehydrogenase</fullName>
    </alternativeName>
</protein>
<comment type="subunit">
    <text evidence="13">Heterotetramer of 2 PreA and 2 PreT subunits.</text>
</comment>
<comment type="catalytic activity">
    <reaction evidence="11">
        <text>5,6-dihydrouracil + NAD(+) = uracil + NADH + H(+)</text>
        <dbReference type="Rhea" id="RHEA:20189"/>
        <dbReference type="ChEBI" id="CHEBI:15378"/>
        <dbReference type="ChEBI" id="CHEBI:15901"/>
        <dbReference type="ChEBI" id="CHEBI:17568"/>
        <dbReference type="ChEBI" id="CHEBI:57540"/>
        <dbReference type="ChEBI" id="CHEBI:57945"/>
        <dbReference type="EC" id="1.3.1.1"/>
    </reaction>
</comment>
<dbReference type="EMBL" id="PFMS01000014">
    <property type="protein sequence ID" value="PIZ17275.1"/>
    <property type="molecule type" value="Genomic_DNA"/>
</dbReference>
<comment type="caution">
    <text evidence="16">The sequence shown here is derived from an EMBL/GenBank/DDBJ whole genome shotgun (WGS) entry which is preliminary data.</text>
</comment>
<dbReference type="GO" id="GO:0051536">
    <property type="term" value="F:iron-sulfur cluster binding"/>
    <property type="evidence" value="ECO:0007669"/>
    <property type="project" value="UniProtKB-KW"/>
</dbReference>
<evidence type="ECO:0000256" key="5">
    <source>
        <dbReference type="ARBA" id="ARBA00023002"/>
    </source>
</evidence>
<comment type="function">
    <text evidence="12">Involved in pyrimidine base degradation. Catalyzes physiologically the reduction of uracil to 5,6-dihydrouracil (DHU) by using NADH as a specific cosubstrate. It also catalyzes the reverse reaction and the reduction of thymine to 5,6-dihydrothymine (DHT).</text>
</comment>
<evidence type="ECO:0000256" key="1">
    <source>
        <dbReference type="ARBA" id="ARBA00001917"/>
    </source>
</evidence>
<keyword evidence="5" id="KW-0560">Oxidoreductase</keyword>
<reference evidence="17" key="1">
    <citation type="submission" date="2017-09" db="EMBL/GenBank/DDBJ databases">
        <title>Depth-based differentiation of microbial function through sediment-hosted aquifers and enrichment of novel symbionts in the deep terrestrial subsurface.</title>
        <authorList>
            <person name="Probst A.J."/>
            <person name="Ladd B."/>
            <person name="Jarett J.K."/>
            <person name="Geller-Mcgrath D.E."/>
            <person name="Sieber C.M.K."/>
            <person name="Emerson J.B."/>
            <person name="Anantharaman K."/>
            <person name="Thomas B.C."/>
            <person name="Malmstrom R."/>
            <person name="Stieglmeier M."/>
            <person name="Klingl A."/>
            <person name="Woyke T."/>
            <person name="Ryan C.M."/>
            <person name="Banfield J.F."/>
        </authorList>
    </citation>
    <scope>NUCLEOTIDE SEQUENCE [LARGE SCALE GENOMIC DNA]</scope>
</reference>
<dbReference type="PANTHER" id="PTHR43073:SF2">
    <property type="entry name" value="DIHYDROPYRIMIDINE DEHYDROGENASE [NADP(+)]"/>
    <property type="match status" value="1"/>
</dbReference>
<evidence type="ECO:0000256" key="8">
    <source>
        <dbReference type="ARBA" id="ARBA00030119"/>
    </source>
</evidence>
<evidence type="ECO:0000256" key="9">
    <source>
        <dbReference type="ARBA" id="ARBA00032722"/>
    </source>
</evidence>
<dbReference type="InterPro" id="IPR001295">
    <property type="entry name" value="Dihydroorotate_DH_CS"/>
</dbReference>
<name>A0A2H9PE75_9BACT</name>
<dbReference type="GO" id="GO:0006212">
    <property type="term" value="P:uracil catabolic process"/>
    <property type="evidence" value="ECO:0007669"/>
    <property type="project" value="TreeGrafter"/>
</dbReference>
<evidence type="ECO:0000256" key="11">
    <source>
        <dbReference type="ARBA" id="ARBA00048792"/>
    </source>
</evidence>
<dbReference type="PROSITE" id="PS00912">
    <property type="entry name" value="DHODEHASE_2"/>
    <property type="match status" value="1"/>
</dbReference>
<dbReference type="AlphaFoldDB" id="A0A2H9PE75"/>
<dbReference type="SUPFAM" id="SSF51395">
    <property type="entry name" value="FMN-linked oxidoreductases"/>
    <property type="match status" value="1"/>
</dbReference>
<dbReference type="GO" id="GO:0006210">
    <property type="term" value="P:thymine catabolic process"/>
    <property type="evidence" value="ECO:0007669"/>
    <property type="project" value="TreeGrafter"/>
</dbReference>
<dbReference type="GO" id="GO:0006207">
    <property type="term" value="P:'de novo' pyrimidine nucleobase biosynthetic process"/>
    <property type="evidence" value="ECO:0007669"/>
    <property type="project" value="InterPro"/>
</dbReference>
<evidence type="ECO:0000256" key="3">
    <source>
        <dbReference type="ARBA" id="ARBA00010804"/>
    </source>
</evidence>
<keyword evidence="6" id="KW-0408">Iron</keyword>
<dbReference type="Proteomes" id="UP000234145">
    <property type="component" value="Unassembled WGS sequence"/>
</dbReference>
<dbReference type="GO" id="GO:0050661">
    <property type="term" value="F:NADP binding"/>
    <property type="evidence" value="ECO:0007669"/>
    <property type="project" value="TreeGrafter"/>
</dbReference>
<dbReference type="Pfam" id="PF01180">
    <property type="entry name" value="DHO_dh"/>
    <property type="match status" value="1"/>
</dbReference>
<proteinExistence type="inferred from homology"/>
<dbReference type="GO" id="GO:0004152">
    <property type="term" value="F:dihydroorotate dehydrogenase activity"/>
    <property type="evidence" value="ECO:0007669"/>
    <property type="project" value="UniProtKB-ARBA"/>
</dbReference>
<dbReference type="InterPro" id="IPR005720">
    <property type="entry name" value="Dihydroorotate_DH_cat"/>
</dbReference>
<gene>
    <name evidence="16" type="ORF">COY51_00615</name>
</gene>
<evidence type="ECO:0000256" key="2">
    <source>
        <dbReference type="ARBA" id="ARBA00004725"/>
    </source>
</evidence>
<dbReference type="InterPro" id="IPR017896">
    <property type="entry name" value="4Fe4S_Fe-S-bd"/>
</dbReference>
<comment type="catalytic activity">
    <reaction evidence="10">
        <text>5,6-dihydrothymine + NAD(+) = thymine + NADH + H(+)</text>
        <dbReference type="Rhea" id="RHEA:28791"/>
        <dbReference type="ChEBI" id="CHEBI:15378"/>
        <dbReference type="ChEBI" id="CHEBI:17821"/>
        <dbReference type="ChEBI" id="CHEBI:27468"/>
        <dbReference type="ChEBI" id="CHEBI:57540"/>
        <dbReference type="ChEBI" id="CHEBI:57945"/>
        <dbReference type="EC" id="1.3.1.1"/>
    </reaction>
</comment>
<accession>A0A2H9PE75</accession>
<evidence type="ECO:0000256" key="13">
    <source>
        <dbReference type="ARBA" id="ARBA00049714"/>
    </source>
</evidence>
<comment type="pathway">
    <text evidence="2">Pyrimidine metabolism; UMP biosynthesis via de novo pathway.</text>
</comment>
<evidence type="ECO:0000259" key="15">
    <source>
        <dbReference type="PROSITE" id="PS51379"/>
    </source>
</evidence>
<dbReference type="InterPro" id="IPR013785">
    <property type="entry name" value="Aldolase_TIM"/>
</dbReference>
<sequence length="400" mass="43714">MFIPVKVAGYEFRNPFVVGSGPTAKSITQLKEAEEQGWGGVSIKLTMDPDPYINLPPRYRWYKNLDYHIFTAETRLTFSEGLKLMDDARKETKEMILFGNFAYFGDEGLKGWVNMAKKFEEAGAHILEINFCCPNMSFTKEASGESSGPRSGASLGQDPELVGMIVKAMVESVQIPVFAKITPEGGNIGDVAKRAVENGASGISSVGNRLGMPPFDIYHPQKTTYNLQEGFSLGCLSGPWLKTEAEKDVFQIRKAIGTSPAVVGLGGIKTFQDVIEYAMVGADLFGICTETMVSGFGIVKKIGEGVQKYINEMGFSSFSEIRDKMLPYLKTSADIKTLPGYAIVDENLCNGCERCSKIGHCCAIEIKNKKAFVNKEKCLACSTCTDICPKSAIKMVTGKM</sequence>
<dbReference type="PANTHER" id="PTHR43073">
    <property type="entry name" value="DIHYDROPYRIMIDINE DEHYDROGENASE [NADP(+)]"/>
    <property type="match status" value="1"/>
</dbReference>
<evidence type="ECO:0000256" key="7">
    <source>
        <dbReference type="ARBA" id="ARBA00023014"/>
    </source>
</evidence>
<evidence type="ECO:0000256" key="6">
    <source>
        <dbReference type="ARBA" id="ARBA00023004"/>
    </source>
</evidence>
<evidence type="ECO:0000313" key="17">
    <source>
        <dbReference type="Proteomes" id="UP000234145"/>
    </source>
</evidence>
<keyword evidence="7" id="KW-0411">Iron-sulfur</keyword>
<evidence type="ECO:0000256" key="14">
    <source>
        <dbReference type="ARBA" id="ARBA00049728"/>
    </source>
</evidence>
<dbReference type="GO" id="GO:0002058">
    <property type="term" value="F:uracil binding"/>
    <property type="evidence" value="ECO:0007669"/>
    <property type="project" value="TreeGrafter"/>
</dbReference>
<dbReference type="InterPro" id="IPR017900">
    <property type="entry name" value="4Fe4S_Fe_S_CS"/>
</dbReference>
<dbReference type="GO" id="GO:0044205">
    <property type="term" value="P:'de novo' UMP biosynthetic process"/>
    <property type="evidence" value="ECO:0007669"/>
    <property type="project" value="UniProtKB-UniPathway"/>
</dbReference>
<evidence type="ECO:0000256" key="10">
    <source>
        <dbReference type="ARBA" id="ARBA00047685"/>
    </source>
</evidence>